<keyword evidence="3" id="KW-1185">Reference proteome</keyword>
<protein>
    <submittedName>
        <fullName evidence="2">Uncharacterized protein</fullName>
    </submittedName>
</protein>
<evidence type="ECO:0000313" key="2">
    <source>
        <dbReference type="EMBL" id="MBM6742790.1"/>
    </source>
</evidence>
<evidence type="ECO:0000313" key="3">
    <source>
        <dbReference type="Proteomes" id="UP000775686"/>
    </source>
</evidence>
<dbReference type="Proteomes" id="UP000775686">
    <property type="component" value="Unassembled WGS sequence"/>
</dbReference>
<feature type="transmembrane region" description="Helical" evidence="1">
    <location>
        <begin position="51"/>
        <end position="68"/>
    </location>
</feature>
<sequence>MKKWKYEIMAGTLLLLVSIRIYEIEIGTLVGLVCLIRGLEELYRQTGDQRFRYAWIAGIGTAMVRFTGTYETGPWRWAGLLAQLFYLVMATLAVCAAARDDPEQEQKSKRFAVWQMLFLIYTAVCGFRSFVGDQASYAWMLSLVLLAGGVLLAVTLGILIRDCNVIRDVPAE</sequence>
<name>A0ABS2ECS6_9FIRM</name>
<dbReference type="RefSeq" id="WP_087167344.1">
    <property type="nucleotide sequence ID" value="NZ_JACJKH010000001.1"/>
</dbReference>
<evidence type="ECO:0000256" key="1">
    <source>
        <dbReference type="SAM" id="Phobius"/>
    </source>
</evidence>
<accession>A0ABS2ECS6</accession>
<keyword evidence="1" id="KW-0472">Membrane</keyword>
<feature type="transmembrane region" description="Helical" evidence="1">
    <location>
        <begin position="111"/>
        <end position="131"/>
    </location>
</feature>
<feature type="transmembrane region" description="Helical" evidence="1">
    <location>
        <begin position="137"/>
        <end position="160"/>
    </location>
</feature>
<keyword evidence="1" id="KW-0812">Transmembrane</keyword>
<feature type="transmembrane region" description="Helical" evidence="1">
    <location>
        <begin position="80"/>
        <end position="99"/>
    </location>
</feature>
<organism evidence="2 3">
    <name type="scientific">Drancourtella massiliensis</name>
    <dbReference type="NCBI Taxonomy" id="1632013"/>
    <lineage>
        <taxon>Bacteria</taxon>
        <taxon>Bacillati</taxon>
        <taxon>Bacillota</taxon>
        <taxon>Clostridia</taxon>
        <taxon>Eubacteriales</taxon>
        <taxon>Oscillospiraceae</taxon>
        <taxon>Drancourtella</taxon>
    </lineage>
</organism>
<keyword evidence="1" id="KW-1133">Transmembrane helix</keyword>
<dbReference type="EMBL" id="JACJKH010000001">
    <property type="protein sequence ID" value="MBM6742790.1"/>
    <property type="molecule type" value="Genomic_DNA"/>
</dbReference>
<gene>
    <name evidence="2" type="ORF">H6A32_00450</name>
</gene>
<reference evidence="2 3" key="1">
    <citation type="journal article" date="2021" name="Sci. Rep.">
        <title>The distribution of antibiotic resistance genes in chicken gut microbiota commensals.</title>
        <authorList>
            <person name="Juricova H."/>
            <person name="Matiasovicova J."/>
            <person name="Kubasova T."/>
            <person name="Cejkova D."/>
            <person name="Rychlik I."/>
        </authorList>
    </citation>
    <scope>NUCLEOTIDE SEQUENCE [LARGE SCALE GENOMIC DNA]</scope>
    <source>
        <strain evidence="2 3">An770</strain>
    </source>
</reference>
<comment type="caution">
    <text evidence="2">The sequence shown here is derived from an EMBL/GenBank/DDBJ whole genome shotgun (WGS) entry which is preliminary data.</text>
</comment>
<proteinExistence type="predicted"/>